<protein>
    <submittedName>
        <fullName evidence="2">Uncharacterized protein</fullName>
    </submittedName>
</protein>
<dbReference type="Pfam" id="PF20549">
    <property type="entry name" value="DUF6763"/>
    <property type="match status" value="1"/>
</dbReference>
<proteinExistence type="predicted"/>
<organism evidence="2 3">
    <name type="scientific">Candidatus Muproteobacteria bacterium RBG_16_64_10</name>
    <dbReference type="NCBI Taxonomy" id="1817757"/>
    <lineage>
        <taxon>Bacteria</taxon>
        <taxon>Pseudomonadati</taxon>
        <taxon>Pseudomonadota</taxon>
        <taxon>Candidatus Muproteobacteria</taxon>
    </lineage>
</organism>
<feature type="region of interest" description="Disordered" evidence="1">
    <location>
        <begin position="35"/>
        <end position="84"/>
    </location>
</feature>
<dbReference type="InterPro" id="IPR046651">
    <property type="entry name" value="DUF6763"/>
</dbReference>
<name>A0A1F6SW93_9PROT</name>
<dbReference type="Proteomes" id="UP000179334">
    <property type="component" value="Unassembled WGS sequence"/>
</dbReference>
<evidence type="ECO:0000313" key="2">
    <source>
        <dbReference type="EMBL" id="OGI37025.1"/>
    </source>
</evidence>
<reference evidence="2 3" key="1">
    <citation type="journal article" date="2016" name="Nat. Commun.">
        <title>Thousands of microbial genomes shed light on interconnected biogeochemical processes in an aquifer system.</title>
        <authorList>
            <person name="Anantharaman K."/>
            <person name="Brown C.T."/>
            <person name="Hug L.A."/>
            <person name="Sharon I."/>
            <person name="Castelle C.J."/>
            <person name="Probst A.J."/>
            <person name="Thomas B.C."/>
            <person name="Singh A."/>
            <person name="Wilkins M.J."/>
            <person name="Karaoz U."/>
            <person name="Brodie E.L."/>
            <person name="Williams K.H."/>
            <person name="Hubbard S.S."/>
            <person name="Banfield J.F."/>
        </authorList>
    </citation>
    <scope>NUCLEOTIDE SEQUENCE [LARGE SCALE GENOMIC DNA]</scope>
</reference>
<evidence type="ECO:0000313" key="3">
    <source>
        <dbReference type="Proteomes" id="UP000179334"/>
    </source>
</evidence>
<dbReference type="AlphaFoldDB" id="A0A1F6SW93"/>
<evidence type="ECO:0000256" key="1">
    <source>
        <dbReference type="SAM" id="MobiDB-lite"/>
    </source>
</evidence>
<sequence>MTAIDKTEDMVEIQHFDGDVEELDRDSWYELDIEPIEPPEDWTGPLDDVEKDDLGYTETGMTGADWTEPLREQPQPKKDEPEEE</sequence>
<gene>
    <name evidence="2" type="ORF">A2V91_06155</name>
</gene>
<accession>A0A1F6SW93</accession>
<feature type="compositionally biased region" description="Basic and acidic residues" evidence="1">
    <location>
        <begin position="68"/>
        <end position="84"/>
    </location>
</feature>
<comment type="caution">
    <text evidence="2">The sequence shown here is derived from an EMBL/GenBank/DDBJ whole genome shotgun (WGS) entry which is preliminary data.</text>
</comment>
<dbReference type="EMBL" id="MFSR01000111">
    <property type="protein sequence ID" value="OGI37025.1"/>
    <property type="molecule type" value="Genomic_DNA"/>
</dbReference>